<accession>A0ABR2AL07</accession>
<comment type="caution">
    <text evidence="1">The sequence shown here is derived from an EMBL/GenBank/DDBJ whole genome shotgun (WGS) entry which is preliminary data.</text>
</comment>
<sequence>MSMRVAGSDRVHDVEPVGATFFSELHESRTRKKYVSLFDLQDEVLSIKDRRKRDRAIKKSRKRGKEISLTDLSRHSPSDSDIARSRILTKSAKKTLETKWLRSW</sequence>
<keyword evidence="2" id="KW-1185">Reference proteome</keyword>
<organism evidence="1 2">
    <name type="scientific">Hibiscus sabdariffa</name>
    <name type="common">roselle</name>
    <dbReference type="NCBI Taxonomy" id="183260"/>
    <lineage>
        <taxon>Eukaryota</taxon>
        <taxon>Viridiplantae</taxon>
        <taxon>Streptophyta</taxon>
        <taxon>Embryophyta</taxon>
        <taxon>Tracheophyta</taxon>
        <taxon>Spermatophyta</taxon>
        <taxon>Magnoliopsida</taxon>
        <taxon>eudicotyledons</taxon>
        <taxon>Gunneridae</taxon>
        <taxon>Pentapetalae</taxon>
        <taxon>rosids</taxon>
        <taxon>malvids</taxon>
        <taxon>Malvales</taxon>
        <taxon>Malvaceae</taxon>
        <taxon>Malvoideae</taxon>
        <taxon>Hibiscus</taxon>
    </lineage>
</organism>
<protein>
    <submittedName>
        <fullName evidence="1">Uncharacterized protein</fullName>
    </submittedName>
</protein>
<dbReference type="EMBL" id="JBBPBM010000550">
    <property type="protein sequence ID" value="KAK8494292.1"/>
    <property type="molecule type" value="Genomic_DNA"/>
</dbReference>
<gene>
    <name evidence="1" type="ORF">V6N12_024676</name>
</gene>
<evidence type="ECO:0000313" key="2">
    <source>
        <dbReference type="Proteomes" id="UP001472677"/>
    </source>
</evidence>
<proteinExistence type="predicted"/>
<reference evidence="1 2" key="1">
    <citation type="journal article" date="2024" name="G3 (Bethesda)">
        <title>Genome assembly of Hibiscus sabdariffa L. provides insights into metabolisms of medicinal natural products.</title>
        <authorList>
            <person name="Kim T."/>
        </authorList>
    </citation>
    <scope>NUCLEOTIDE SEQUENCE [LARGE SCALE GENOMIC DNA]</scope>
    <source>
        <strain evidence="1">TK-2024</strain>
        <tissue evidence="1">Old leaves</tissue>
    </source>
</reference>
<evidence type="ECO:0000313" key="1">
    <source>
        <dbReference type="EMBL" id="KAK8494292.1"/>
    </source>
</evidence>
<name>A0ABR2AL07_9ROSI</name>
<dbReference type="Proteomes" id="UP001472677">
    <property type="component" value="Unassembled WGS sequence"/>
</dbReference>